<gene>
    <name evidence="2" type="ORF">SAMN04488103_12111</name>
</gene>
<feature type="transmembrane region" description="Helical" evidence="1">
    <location>
        <begin position="293"/>
        <end position="309"/>
    </location>
</feature>
<feature type="transmembrane region" description="Helical" evidence="1">
    <location>
        <begin position="238"/>
        <end position="256"/>
    </location>
</feature>
<proteinExistence type="predicted"/>
<name>A0A1H8NMP0_9RHOB</name>
<feature type="transmembrane region" description="Helical" evidence="1">
    <location>
        <begin position="94"/>
        <end position="116"/>
    </location>
</feature>
<feature type="transmembrane region" description="Helical" evidence="1">
    <location>
        <begin position="321"/>
        <end position="343"/>
    </location>
</feature>
<dbReference type="STRING" id="933059.SAMN04488103_12111"/>
<feature type="transmembrane region" description="Helical" evidence="1">
    <location>
        <begin position="54"/>
        <end position="73"/>
    </location>
</feature>
<keyword evidence="1" id="KW-1133">Transmembrane helix</keyword>
<evidence type="ECO:0000313" key="3">
    <source>
        <dbReference type="Proteomes" id="UP000198761"/>
    </source>
</evidence>
<protein>
    <recommendedName>
        <fullName evidence="4">OpgC protein</fullName>
    </recommendedName>
</protein>
<evidence type="ECO:0000256" key="1">
    <source>
        <dbReference type="SAM" id="Phobius"/>
    </source>
</evidence>
<feature type="transmembrane region" description="Helical" evidence="1">
    <location>
        <begin position="150"/>
        <end position="170"/>
    </location>
</feature>
<feature type="transmembrane region" description="Helical" evidence="1">
    <location>
        <begin position="177"/>
        <end position="194"/>
    </location>
</feature>
<reference evidence="2 3" key="1">
    <citation type="submission" date="2016-10" db="EMBL/GenBank/DDBJ databases">
        <authorList>
            <person name="de Groot N.N."/>
        </authorList>
    </citation>
    <scope>NUCLEOTIDE SEQUENCE [LARGE SCALE GENOMIC DNA]</scope>
    <source>
        <strain evidence="2 3">DSM 3857</strain>
    </source>
</reference>
<dbReference type="PANTHER" id="PTHR38592">
    <property type="entry name" value="BLL4819 PROTEIN"/>
    <property type="match status" value="1"/>
</dbReference>
<keyword evidence="3" id="KW-1185">Reference proteome</keyword>
<organism evidence="2 3">
    <name type="scientific">Gemmobacter aquatilis</name>
    <dbReference type="NCBI Taxonomy" id="933059"/>
    <lineage>
        <taxon>Bacteria</taxon>
        <taxon>Pseudomonadati</taxon>
        <taxon>Pseudomonadota</taxon>
        <taxon>Alphaproteobacteria</taxon>
        <taxon>Rhodobacterales</taxon>
        <taxon>Paracoccaceae</taxon>
        <taxon>Gemmobacter</taxon>
    </lineage>
</organism>
<dbReference type="Pfam" id="PF10129">
    <property type="entry name" value="OpgC_C"/>
    <property type="match status" value="1"/>
</dbReference>
<dbReference type="EMBL" id="FOCE01000021">
    <property type="protein sequence ID" value="SEO30653.1"/>
    <property type="molecule type" value="Genomic_DNA"/>
</dbReference>
<feature type="transmembrane region" description="Helical" evidence="1">
    <location>
        <begin position="206"/>
        <end position="226"/>
    </location>
</feature>
<keyword evidence="1" id="KW-0472">Membrane</keyword>
<accession>A0A1H8NMP0</accession>
<dbReference type="Proteomes" id="UP000198761">
    <property type="component" value="Unassembled WGS sequence"/>
</dbReference>
<keyword evidence="1" id="KW-0812">Transmembrane</keyword>
<sequence>MPETLRAAVAAPAAGRDPRLDVLRGLSLVMIFINHTPGQIYENLTSRNFGFSDAAEGFVLMSGIAAGLAYMRYFAGPGPYWAGVARLWRRSWTLYKVHLVTTAMALGVAAATAQWFGGFGMMQLNEVDKFYEKPLQFLIGIPTLAHQLGYANILPLYAALLLVAPGLIWLALRAPRVLLAGSLALWFITPMYWLNMPSYPNGSGWFLNPFAWQLLFVLGLLTGVAAKHGQRFVPVKRWLVALCIVWLIFCAAAAIYEPLELAFGHVLWLAAEKLHFPWIAVAFDKTYLTVPRLSHALALAYVLSVWPAVRQACASRFAAPFALLGRHALPVFGLGVVLCYTANGVKTVMPQSLALDTALIGTGIALMLALAGAKEAWKRAEARAQIR</sequence>
<evidence type="ECO:0000313" key="2">
    <source>
        <dbReference type="EMBL" id="SEO30653.1"/>
    </source>
</evidence>
<dbReference type="PIRSF" id="PIRSF028704">
    <property type="entry name" value="UPC028704"/>
    <property type="match status" value="1"/>
</dbReference>
<evidence type="ECO:0008006" key="4">
    <source>
        <dbReference type="Google" id="ProtNLM"/>
    </source>
</evidence>
<dbReference type="OrthoDB" id="9775975at2"/>
<dbReference type="InterPro" id="IPR014550">
    <property type="entry name" value="UCP028704_OpgC"/>
</dbReference>
<dbReference type="RefSeq" id="WP_091303692.1">
    <property type="nucleotide sequence ID" value="NZ_FOCE01000021.1"/>
</dbReference>
<dbReference type="AlphaFoldDB" id="A0A1H8NMP0"/>
<dbReference type="PANTHER" id="PTHR38592:SF3">
    <property type="entry name" value="BLL4819 PROTEIN"/>
    <property type="match status" value="1"/>
</dbReference>
<feature type="transmembrane region" description="Helical" evidence="1">
    <location>
        <begin position="355"/>
        <end position="373"/>
    </location>
</feature>